<dbReference type="GO" id="GO:0006869">
    <property type="term" value="P:lipid transport"/>
    <property type="evidence" value="ECO:0007669"/>
    <property type="project" value="InterPro"/>
</dbReference>
<sequence>MHHNTIITSTLIHTLEVHSLFKNFQNNHGYLNVCQGYLLDCDMLGSGHIHDQCCPFMSSGATHYSTIPCLGYLRNPGPSVPAPYCNGIKGLNNQVKTTHDRQSVCRCLKSTALSLSGLNLPAALLLFLESVVSTCPIKLVPPLTATRMYMFEHWCKVGRKLED</sequence>
<evidence type="ECO:0000313" key="6">
    <source>
        <dbReference type="EMBL" id="RHN46670.1"/>
    </source>
</evidence>
<dbReference type="GO" id="GO:0008289">
    <property type="term" value="F:lipid binding"/>
    <property type="evidence" value="ECO:0007669"/>
    <property type="project" value="InterPro"/>
</dbReference>
<organism evidence="5 8">
    <name type="scientific">Medicago truncatula</name>
    <name type="common">Barrel medic</name>
    <name type="synonym">Medicago tribuloides</name>
    <dbReference type="NCBI Taxonomy" id="3880"/>
    <lineage>
        <taxon>Eukaryota</taxon>
        <taxon>Viridiplantae</taxon>
        <taxon>Streptophyta</taxon>
        <taxon>Embryophyta</taxon>
        <taxon>Tracheophyta</taxon>
        <taxon>Spermatophyta</taxon>
        <taxon>Magnoliopsida</taxon>
        <taxon>eudicotyledons</taxon>
        <taxon>Gunneridae</taxon>
        <taxon>Pentapetalae</taxon>
        <taxon>rosids</taxon>
        <taxon>fabids</taxon>
        <taxon>Fabales</taxon>
        <taxon>Fabaceae</taxon>
        <taxon>Papilionoideae</taxon>
        <taxon>50 kb inversion clade</taxon>
        <taxon>NPAAA clade</taxon>
        <taxon>Hologalegina</taxon>
        <taxon>IRL clade</taxon>
        <taxon>Trifolieae</taxon>
        <taxon>Medicago</taxon>
    </lineage>
</organism>
<dbReference type="PANTHER" id="PTHR33076">
    <property type="entry name" value="NON-SPECIFIC LIPID-TRANSFER PROTEIN 2-RELATED"/>
    <property type="match status" value="1"/>
</dbReference>
<reference evidence="6" key="4">
    <citation type="journal article" date="2018" name="Nat. Plants">
        <title>Whole-genome landscape of Medicago truncatula symbiotic genes.</title>
        <authorList>
            <person name="Pecrix Y."/>
            <person name="Gamas P."/>
            <person name="Carrere S."/>
        </authorList>
    </citation>
    <scope>NUCLEOTIDE SEQUENCE</scope>
    <source>
        <tissue evidence="6">Leaves</tissue>
    </source>
</reference>
<evidence type="ECO:0000256" key="1">
    <source>
        <dbReference type="ARBA" id="ARBA00009748"/>
    </source>
</evidence>
<reference evidence="5 8" key="2">
    <citation type="journal article" date="2014" name="BMC Genomics">
        <title>An improved genome release (version Mt4.0) for the model legume Medicago truncatula.</title>
        <authorList>
            <person name="Tang H."/>
            <person name="Krishnakumar V."/>
            <person name="Bidwell S."/>
            <person name="Rosen B."/>
            <person name="Chan A."/>
            <person name="Zhou S."/>
            <person name="Gentzbittel L."/>
            <person name="Childs K.L."/>
            <person name="Yandell M."/>
            <person name="Gundlach H."/>
            <person name="Mayer K.F."/>
            <person name="Schwartz D.C."/>
            <person name="Town C.D."/>
        </authorList>
    </citation>
    <scope>GENOME REANNOTATION</scope>
    <source>
        <strain evidence="5">A17</strain>
        <strain evidence="7 8">cv. Jemalong A17</strain>
    </source>
</reference>
<dbReference type="EMBL" id="CM001223">
    <property type="protein sequence ID" value="KEH23270.1"/>
    <property type="molecule type" value="Genomic_DNA"/>
</dbReference>
<dbReference type="STRING" id="3880.A0A072UBN2"/>
<dbReference type="Proteomes" id="UP000002051">
    <property type="component" value="Unassembled WGS sequence"/>
</dbReference>
<evidence type="ECO:0000313" key="8">
    <source>
        <dbReference type="Proteomes" id="UP000002051"/>
    </source>
</evidence>
<evidence type="ECO:0000256" key="2">
    <source>
        <dbReference type="ARBA" id="ARBA00022729"/>
    </source>
</evidence>
<dbReference type="SUPFAM" id="SSF47699">
    <property type="entry name" value="Bifunctional inhibitor/lipid-transfer protein/seed storage 2S albumin"/>
    <property type="match status" value="1"/>
</dbReference>
<accession>A0A072UBN2</accession>
<evidence type="ECO:0000313" key="5">
    <source>
        <dbReference type="EMBL" id="KEH23270.1"/>
    </source>
</evidence>
<dbReference type="Gramene" id="rna41189">
    <property type="protein sequence ID" value="RHN46670.1"/>
    <property type="gene ID" value="gene41189"/>
</dbReference>
<protein>
    <submittedName>
        <fullName evidence="5">Non-specific lipid-transfer protein, putative</fullName>
    </submittedName>
    <submittedName>
        <fullName evidence="6">Putative plant lipid transfer protein/Par allergen</fullName>
    </submittedName>
</protein>
<feature type="domain" description="Bifunctional inhibitor/plant lipid transfer protein/seed storage helical" evidence="4">
    <location>
        <begin position="56"/>
        <end position="126"/>
    </location>
</feature>
<dbReference type="AlphaFoldDB" id="A0A072UBN2"/>
<dbReference type="Pfam" id="PF00234">
    <property type="entry name" value="Tryp_alpha_amyl"/>
    <property type="match status" value="1"/>
</dbReference>
<evidence type="ECO:0000259" key="4">
    <source>
        <dbReference type="Pfam" id="PF00234"/>
    </source>
</evidence>
<evidence type="ECO:0000256" key="3">
    <source>
        <dbReference type="ARBA" id="ARBA00023157"/>
    </source>
</evidence>
<comment type="similarity">
    <text evidence="1">Belongs to the plant LTP family.</text>
</comment>
<dbReference type="InterPro" id="IPR016140">
    <property type="entry name" value="Bifunc_inhib/LTP/seed_store"/>
</dbReference>
<dbReference type="Gene3D" id="1.10.110.10">
    <property type="entry name" value="Plant lipid-transfer and hydrophobic proteins"/>
    <property type="match status" value="1"/>
</dbReference>
<dbReference type="Proteomes" id="UP000265566">
    <property type="component" value="Chromosome 7"/>
</dbReference>
<evidence type="ECO:0000313" key="7">
    <source>
        <dbReference type="EnsemblPlants" id="KEH23270"/>
    </source>
</evidence>
<proteinExistence type="inferred from homology"/>
<reference evidence="7" key="3">
    <citation type="submission" date="2015-04" db="UniProtKB">
        <authorList>
            <consortium name="EnsemblPlants"/>
        </authorList>
    </citation>
    <scope>IDENTIFICATION</scope>
    <source>
        <strain evidence="7">cv. Jemalong A17</strain>
    </source>
</reference>
<dbReference type="PRINTS" id="PR00382">
    <property type="entry name" value="LIPIDTRNSFER"/>
</dbReference>
<reference evidence="5 8" key="1">
    <citation type="journal article" date="2011" name="Nature">
        <title>The Medicago genome provides insight into the evolution of rhizobial symbioses.</title>
        <authorList>
            <person name="Young N.D."/>
            <person name="Debelle F."/>
            <person name="Oldroyd G.E."/>
            <person name="Geurts R."/>
            <person name="Cannon S.B."/>
            <person name="Udvardi M.K."/>
            <person name="Benedito V.A."/>
            <person name="Mayer K.F."/>
            <person name="Gouzy J."/>
            <person name="Schoof H."/>
            <person name="Van de Peer Y."/>
            <person name="Proost S."/>
            <person name="Cook D.R."/>
            <person name="Meyers B.C."/>
            <person name="Spannagl M."/>
            <person name="Cheung F."/>
            <person name="De Mita S."/>
            <person name="Krishnakumar V."/>
            <person name="Gundlach H."/>
            <person name="Zhou S."/>
            <person name="Mudge J."/>
            <person name="Bharti A.K."/>
            <person name="Murray J.D."/>
            <person name="Naoumkina M.A."/>
            <person name="Rosen B."/>
            <person name="Silverstein K.A."/>
            <person name="Tang H."/>
            <person name="Rombauts S."/>
            <person name="Zhao P.X."/>
            <person name="Zhou P."/>
            <person name="Barbe V."/>
            <person name="Bardou P."/>
            <person name="Bechner M."/>
            <person name="Bellec A."/>
            <person name="Berger A."/>
            <person name="Berges H."/>
            <person name="Bidwell S."/>
            <person name="Bisseling T."/>
            <person name="Choisne N."/>
            <person name="Couloux A."/>
            <person name="Denny R."/>
            <person name="Deshpande S."/>
            <person name="Dai X."/>
            <person name="Doyle J.J."/>
            <person name="Dudez A.M."/>
            <person name="Farmer A.D."/>
            <person name="Fouteau S."/>
            <person name="Franken C."/>
            <person name="Gibelin C."/>
            <person name="Gish J."/>
            <person name="Goldstein S."/>
            <person name="Gonzalez A.J."/>
            <person name="Green P.J."/>
            <person name="Hallab A."/>
            <person name="Hartog M."/>
            <person name="Hua A."/>
            <person name="Humphray S.J."/>
            <person name="Jeong D.H."/>
            <person name="Jing Y."/>
            <person name="Jocker A."/>
            <person name="Kenton S.M."/>
            <person name="Kim D.J."/>
            <person name="Klee K."/>
            <person name="Lai H."/>
            <person name="Lang C."/>
            <person name="Lin S."/>
            <person name="Macmil S.L."/>
            <person name="Magdelenat G."/>
            <person name="Matthews L."/>
            <person name="McCorrison J."/>
            <person name="Monaghan E.L."/>
            <person name="Mun J.H."/>
            <person name="Najar F.Z."/>
            <person name="Nicholson C."/>
            <person name="Noirot C."/>
            <person name="O'Bleness M."/>
            <person name="Paule C.R."/>
            <person name="Poulain J."/>
            <person name="Prion F."/>
            <person name="Qin B."/>
            <person name="Qu C."/>
            <person name="Retzel E.F."/>
            <person name="Riddle C."/>
            <person name="Sallet E."/>
            <person name="Samain S."/>
            <person name="Samson N."/>
            <person name="Sanders I."/>
            <person name="Saurat O."/>
            <person name="Scarpelli C."/>
            <person name="Schiex T."/>
            <person name="Segurens B."/>
            <person name="Severin A.J."/>
            <person name="Sherrier D.J."/>
            <person name="Shi R."/>
            <person name="Sims S."/>
            <person name="Singer S.R."/>
            <person name="Sinharoy S."/>
            <person name="Sterck L."/>
            <person name="Viollet A."/>
            <person name="Wang B.B."/>
            <person name="Wang K."/>
            <person name="Wang M."/>
            <person name="Wang X."/>
            <person name="Warfsmann J."/>
            <person name="Weissenbach J."/>
            <person name="White D.D."/>
            <person name="White J.D."/>
            <person name="Wiley G.B."/>
            <person name="Wincker P."/>
            <person name="Xing Y."/>
            <person name="Yang L."/>
            <person name="Yao Z."/>
            <person name="Ying F."/>
            <person name="Zhai J."/>
            <person name="Zhou L."/>
            <person name="Zuber A."/>
            <person name="Denarie J."/>
            <person name="Dixon R.A."/>
            <person name="May G.D."/>
            <person name="Schwartz D.C."/>
            <person name="Rogers J."/>
            <person name="Quetier F."/>
            <person name="Town C.D."/>
            <person name="Roe B.A."/>
        </authorList>
    </citation>
    <scope>NUCLEOTIDE SEQUENCE [LARGE SCALE GENOMIC DNA]</scope>
    <source>
        <strain evidence="5">A17</strain>
        <strain evidence="7 8">cv. Jemalong A17</strain>
    </source>
</reference>
<dbReference type="CDD" id="cd01960">
    <property type="entry name" value="nsLTP1"/>
    <property type="match status" value="1"/>
</dbReference>
<dbReference type="HOGENOM" id="CLU_1629562_0_0_1"/>
<name>A0A072UBN2_MEDTR</name>
<keyword evidence="2" id="KW-0732">Signal</keyword>
<keyword evidence="8" id="KW-1185">Reference proteome</keyword>
<keyword evidence="3" id="KW-1015">Disulfide bond</keyword>
<dbReference type="InterPro" id="IPR000528">
    <property type="entry name" value="Plant_nsLTP"/>
</dbReference>
<dbReference type="EnsemblPlants" id="KEH23270">
    <property type="protein sequence ID" value="KEH23270"/>
    <property type="gene ID" value="MTR_7g072987"/>
</dbReference>
<dbReference type="EMBL" id="PSQE01000007">
    <property type="protein sequence ID" value="RHN46670.1"/>
    <property type="molecule type" value="Genomic_DNA"/>
</dbReference>
<gene>
    <name evidence="5" type="ordered locus">MTR_7g072987</name>
    <name evidence="6" type="ORF">MtrunA17_Chr7g0244731</name>
</gene>
<dbReference type="InterPro" id="IPR036312">
    <property type="entry name" value="Bifun_inhib/LTP/seed_sf"/>
</dbReference>